<dbReference type="SUPFAM" id="SSF53187">
    <property type="entry name" value="Zn-dependent exopeptidases"/>
    <property type="match status" value="1"/>
</dbReference>
<proteinExistence type="predicted"/>
<name>A0A6J7HAT3_9ZZZZ</name>
<protein>
    <submittedName>
        <fullName evidence="2">Unannotated protein</fullName>
    </submittedName>
</protein>
<feature type="region of interest" description="Disordered" evidence="1">
    <location>
        <begin position="1"/>
        <end position="45"/>
    </location>
</feature>
<dbReference type="Gene3D" id="3.50.30.30">
    <property type="match status" value="1"/>
</dbReference>
<dbReference type="InterPro" id="IPR006311">
    <property type="entry name" value="TAT_signal"/>
</dbReference>
<gene>
    <name evidence="2" type="ORF">UFOPK3564_01580</name>
</gene>
<dbReference type="EMBL" id="CAFBMK010000083">
    <property type="protein sequence ID" value="CAB4916268.1"/>
    <property type="molecule type" value="Genomic_DNA"/>
</dbReference>
<accession>A0A6J7HAT3</accession>
<dbReference type="AlphaFoldDB" id="A0A6J7HAT3"/>
<dbReference type="PROSITE" id="PS51318">
    <property type="entry name" value="TAT"/>
    <property type="match status" value="1"/>
</dbReference>
<evidence type="ECO:0000313" key="2">
    <source>
        <dbReference type="EMBL" id="CAB4916268.1"/>
    </source>
</evidence>
<sequence>MPRTPGRPSNPPAPGGAPTPADAAAPGRPAPSSSPTDGASRGALSRRSLVQGAAATAAAAAAARLVDTGDAIAAATGRPPVALPSPQQVRADVQRMVDFGPRLTGSAPHANFVEWLETEFVKAGAQLLPCDDYAYLRWTAEDHGLEILDGPAKGDVRVSTYYVRAQGTPPGGLTGPLVYGGVLPLPSLDSLTDAGALSAALAAFPGQLLSAVTGLLGTLGGGVRDSILVVDLPLPLPVPAGIFAALLSHLQWEGHGPQDILLEDYKRSWILPGLGIPLSPFEAAGVRGVVFVMDRSYEALKGQYLPFFNDREPVPALFVDRETGRALRAAAAGRPTARLTLSVSETKVTTPSVTALIPGESDEVVILNTHTDGQGFVEENGGVAFVEMARHFASLPAGKRLRRTLVFAAWPGHTGGHELPELEGWMAAHPDLVRRAAAALTIEHLGCTQWRDTADRGYHATGQNELFAAWVTQGRFHDITRDALVRANIDRTALLRPPVQFGVGAAFQKAGVPQIGAIAGPEYLLTISPNGEMDKFDETLAARQIAWFADVVKRIDDVPAAELRAGDPTLGDTVFTEDGSRPVQCAAGGAFDADAGDGTRLRVRFYGRRRRLGGAVLVRIEATGPAVAGVTVELRRAGRLVARSGRMRVTGRRRDVRLRRTRRRPFARGTYSLVTRRAGTVVDRRSVRLGTAARGR</sequence>
<feature type="compositionally biased region" description="Pro residues" evidence="1">
    <location>
        <begin position="8"/>
        <end position="17"/>
    </location>
</feature>
<reference evidence="2" key="1">
    <citation type="submission" date="2020-05" db="EMBL/GenBank/DDBJ databases">
        <authorList>
            <person name="Chiriac C."/>
            <person name="Salcher M."/>
            <person name="Ghai R."/>
            <person name="Kavagutti S V."/>
        </authorList>
    </citation>
    <scope>NUCLEOTIDE SEQUENCE</scope>
</reference>
<evidence type="ECO:0000256" key="1">
    <source>
        <dbReference type="SAM" id="MobiDB-lite"/>
    </source>
</evidence>
<dbReference type="Gene3D" id="3.40.630.10">
    <property type="entry name" value="Zn peptidases"/>
    <property type="match status" value="1"/>
</dbReference>
<organism evidence="2">
    <name type="scientific">freshwater metagenome</name>
    <dbReference type="NCBI Taxonomy" id="449393"/>
    <lineage>
        <taxon>unclassified sequences</taxon>
        <taxon>metagenomes</taxon>
        <taxon>ecological metagenomes</taxon>
    </lineage>
</organism>
<feature type="compositionally biased region" description="Low complexity" evidence="1">
    <location>
        <begin position="18"/>
        <end position="36"/>
    </location>
</feature>